<organism evidence="1">
    <name type="scientific">Trichophyton rubrum CBS 288.86</name>
    <dbReference type="NCBI Taxonomy" id="1215330"/>
    <lineage>
        <taxon>Eukaryota</taxon>
        <taxon>Fungi</taxon>
        <taxon>Dikarya</taxon>
        <taxon>Ascomycota</taxon>
        <taxon>Pezizomycotina</taxon>
        <taxon>Eurotiomycetes</taxon>
        <taxon>Eurotiomycetidae</taxon>
        <taxon>Onygenales</taxon>
        <taxon>Arthrodermataceae</taxon>
        <taxon>Trichophyton</taxon>
    </lineage>
</organism>
<proteinExistence type="predicted"/>
<dbReference type="Proteomes" id="UP000023758">
    <property type="component" value="Unassembled WGS sequence"/>
</dbReference>
<gene>
    <name evidence="1" type="ORF">H103_00048</name>
</gene>
<name>A0A022WHD5_TRIRU</name>
<evidence type="ECO:0000313" key="1">
    <source>
        <dbReference type="EMBL" id="EZF57734.1"/>
    </source>
</evidence>
<reference evidence="1" key="1">
    <citation type="submission" date="2014-02" db="EMBL/GenBank/DDBJ databases">
        <title>The Genome Sequence of Trichophyton rubrum (morphotype fischeri) CBS 288.86.</title>
        <authorList>
            <consortium name="The Broad Institute Genomics Platform"/>
            <person name="Cuomo C.A."/>
            <person name="White T.C."/>
            <person name="Graser Y."/>
            <person name="Martinez-Rossi N."/>
            <person name="Heitman J."/>
            <person name="Young S.K."/>
            <person name="Zeng Q."/>
            <person name="Gargeya S."/>
            <person name="Abouelleil A."/>
            <person name="Alvarado L."/>
            <person name="Chapman S.B."/>
            <person name="Gainer-Dewar J."/>
            <person name="Goldberg J."/>
            <person name="Griggs A."/>
            <person name="Gujja S."/>
            <person name="Hansen M."/>
            <person name="Howarth C."/>
            <person name="Imamovic A."/>
            <person name="Larimer J."/>
            <person name="Martinez D."/>
            <person name="Murphy C."/>
            <person name="Pearson M.D."/>
            <person name="Persinoti G."/>
            <person name="Poon T."/>
            <person name="Priest M."/>
            <person name="Roberts A.D."/>
            <person name="Saif S."/>
            <person name="Shea T.D."/>
            <person name="Sykes S.N."/>
            <person name="Wortman J."/>
            <person name="Nusbaum C."/>
            <person name="Birren B."/>
        </authorList>
    </citation>
    <scope>NUCLEOTIDE SEQUENCE [LARGE SCALE GENOMIC DNA]</scope>
    <source>
        <strain evidence="1">CBS 288.86</strain>
    </source>
</reference>
<dbReference type="EMBL" id="KK207674">
    <property type="protein sequence ID" value="EZF57734.1"/>
    <property type="molecule type" value="Genomic_DNA"/>
</dbReference>
<accession>A0A022WHD5</accession>
<protein>
    <submittedName>
        <fullName evidence="1">Uncharacterized protein</fullName>
    </submittedName>
</protein>
<dbReference type="AlphaFoldDB" id="A0A022WHD5"/>
<sequence length="127" mass="14170">MWIPEFLLVVESAPFSWGRDASSWRTQQTAVHLYNILGIGFPQTEFLISSYKITKMCRRNVSKRNFLCGHVLETLGSLVPEKGCGGCGIEKVEKGENNDIGSSHVHSPCDDCLAKDLWAQGKNGKWI</sequence>
<dbReference type="HOGENOM" id="CLU_1972054_0_0_1"/>